<dbReference type="RefSeq" id="WP_148947618.1">
    <property type="nucleotide sequence ID" value="NZ_VTEH01000012.1"/>
</dbReference>
<comment type="caution">
    <text evidence="1">The sequence shown here is derived from an EMBL/GenBank/DDBJ whole genome shotgun (WGS) entry which is preliminary data.</text>
</comment>
<gene>
    <name evidence="1" type="ORF">FZC79_15060</name>
</gene>
<dbReference type="AlphaFoldDB" id="A0A5D4KC02"/>
<dbReference type="Proteomes" id="UP000323317">
    <property type="component" value="Unassembled WGS sequence"/>
</dbReference>
<organism evidence="1 2">
    <name type="scientific">Rossellomorea vietnamensis</name>
    <dbReference type="NCBI Taxonomy" id="218284"/>
    <lineage>
        <taxon>Bacteria</taxon>
        <taxon>Bacillati</taxon>
        <taxon>Bacillota</taxon>
        <taxon>Bacilli</taxon>
        <taxon>Bacillales</taxon>
        <taxon>Bacillaceae</taxon>
        <taxon>Rossellomorea</taxon>
    </lineage>
</organism>
<sequence>MGNYRDLSGKLNEKETNRILIMDNNNLEFCTQHKDIFLVDEVFRNYDIILIPEWVHREISHSERRLEYLARIPVPYFIINEEEDYVEFVEYQEFRLMELFKHASSSISPARKYFSGLKKYYNQNVDLPEQWIDGFYEEGFEVQDGSDLRKNAGETSILVLVYLLLHHYPSSIKNITIFSSDKGTMTIKEKIMDNLHKIELIHNPATPISFMSTDILLIEAVSKGWADIEDIERLRPNSKRVIYSRKLENQSSSRHEYVMETGDFIKALKNIEQYHFEF</sequence>
<evidence type="ECO:0000313" key="1">
    <source>
        <dbReference type="EMBL" id="TYR74399.1"/>
    </source>
</evidence>
<accession>A0A5D4KC02</accession>
<dbReference type="EMBL" id="VTEH01000012">
    <property type="protein sequence ID" value="TYR74399.1"/>
    <property type="molecule type" value="Genomic_DNA"/>
</dbReference>
<reference evidence="1 2" key="1">
    <citation type="submission" date="2019-08" db="EMBL/GenBank/DDBJ databases">
        <title>Bacillus genomes from the desert of Cuatro Cienegas, Coahuila.</title>
        <authorList>
            <person name="Olmedo-Alvarez G."/>
        </authorList>
    </citation>
    <scope>NUCLEOTIDE SEQUENCE [LARGE SCALE GENOMIC DNA]</scope>
    <source>
        <strain evidence="1 2">CH40_1T</strain>
    </source>
</reference>
<evidence type="ECO:0000313" key="2">
    <source>
        <dbReference type="Proteomes" id="UP000323317"/>
    </source>
</evidence>
<proteinExistence type="predicted"/>
<name>A0A5D4KC02_9BACI</name>
<protein>
    <submittedName>
        <fullName evidence="1">Uncharacterized protein</fullName>
    </submittedName>
</protein>